<dbReference type="GO" id="GO:0006465">
    <property type="term" value="P:signal peptide processing"/>
    <property type="evidence" value="ECO:0007669"/>
    <property type="project" value="InterPro"/>
</dbReference>
<accession>A0A074XLM7</accession>
<evidence type="ECO:0000313" key="13">
    <source>
        <dbReference type="EMBL" id="KEQ86435.1"/>
    </source>
</evidence>
<evidence type="ECO:0000256" key="4">
    <source>
        <dbReference type="ARBA" id="ARBA00022692"/>
    </source>
</evidence>
<feature type="active site" evidence="10">
    <location>
        <position position="47"/>
    </location>
</feature>
<dbReference type="InterPro" id="IPR019758">
    <property type="entry name" value="Pept_S26A_signal_pept_1_CS"/>
</dbReference>
<evidence type="ECO:0000256" key="7">
    <source>
        <dbReference type="ARBA" id="ARBA00022989"/>
    </source>
</evidence>
<dbReference type="PROSITE" id="PS00761">
    <property type="entry name" value="SPASE_I_3"/>
    <property type="match status" value="1"/>
</dbReference>
<gene>
    <name evidence="13" type="ORF">M438DRAFT_314933</name>
</gene>
<dbReference type="InterPro" id="IPR037730">
    <property type="entry name" value="IMP2"/>
</dbReference>
<keyword evidence="14" id="KW-1185">Reference proteome</keyword>
<dbReference type="AlphaFoldDB" id="A0A074XLM7"/>
<dbReference type="PANTHER" id="PTHR46041:SF2">
    <property type="entry name" value="MITOCHONDRIAL INNER MEMBRANE PROTEASE SUBUNIT 2"/>
    <property type="match status" value="1"/>
</dbReference>
<dbReference type="RefSeq" id="XP_029762622.1">
    <property type="nucleotide sequence ID" value="XM_029902633.1"/>
</dbReference>
<dbReference type="NCBIfam" id="TIGR02227">
    <property type="entry name" value="sigpep_I_bact"/>
    <property type="match status" value="1"/>
</dbReference>
<comment type="subcellular location">
    <subcellularLocation>
        <location evidence="1">Mitochondrion inner membrane</location>
        <topology evidence="1">Single-pass membrane protein</topology>
    </subcellularLocation>
</comment>
<dbReference type="InterPro" id="IPR036286">
    <property type="entry name" value="LexA/Signal_pep-like_sf"/>
</dbReference>
<evidence type="ECO:0000256" key="11">
    <source>
        <dbReference type="RuleBase" id="RU362041"/>
    </source>
</evidence>
<evidence type="ECO:0000256" key="10">
    <source>
        <dbReference type="PIRSR" id="PIRSR600223-1"/>
    </source>
</evidence>
<dbReference type="EC" id="3.4.21.-" evidence="11"/>
<evidence type="ECO:0000256" key="2">
    <source>
        <dbReference type="ARBA" id="ARBA00007066"/>
    </source>
</evidence>
<dbReference type="SUPFAM" id="SSF51306">
    <property type="entry name" value="LexA/Signal peptidase"/>
    <property type="match status" value="1"/>
</dbReference>
<keyword evidence="9" id="KW-0472">Membrane</keyword>
<name>A0A074XLM7_AURPU</name>
<dbReference type="PANTHER" id="PTHR46041">
    <property type="entry name" value="MITOCHONDRIAL INNER MEMBRANE PROTEASE SUBUNIT 2"/>
    <property type="match status" value="1"/>
</dbReference>
<keyword evidence="6 11" id="KW-0378">Hydrolase</keyword>
<feature type="domain" description="Peptidase S26" evidence="12">
    <location>
        <begin position="27"/>
        <end position="181"/>
    </location>
</feature>
<evidence type="ECO:0000256" key="1">
    <source>
        <dbReference type="ARBA" id="ARBA00004434"/>
    </source>
</evidence>
<reference evidence="13 14" key="1">
    <citation type="journal article" date="2014" name="BMC Genomics">
        <title>Genome sequencing of four Aureobasidium pullulans varieties: biotechnological potential, stress tolerance, and description of new species.</title>
        <authorList>
            <person name="Gostin Ar C."/>
            <person name="Ohm R.A."/>
            <person name="Kogej T."/>
            <person name="Sonjak S."/>
            <person name="Turk M."/>
            <person name="Zajc J."/>
            <person name="Zalar P."/>
            <person name="Grube M."/>
            <person name="Sun H."/>
            <person name="Han J."/>
            <person name="Sharma A."/>
            <person name="Chiniquy J."/>
            <person name="Ngan C.Y."/>
            <person name="Lipzen A."/>
            <person name="Barry K."/>
            <person name="Grigoriev I.V."/>
            <person name="Gunde-Cimerman N."/>
        </authorList>
    </citation>
    <scope>NUCLEOTIDE SEQUENCE [LARGE SCALE GENOMIC DNA]</scope>
    <source>
        <strain evidence="13 14">EXF-150</strain>
    </source>
</reference>
<evidence type="ECO:0000256" key="5">
    <source>
        <dbReference type="ARBA" id="ARBA00022792"/>
    </source>
</evidence>
<evidence type="ECO:0000256" key="6">
    <source>
        <dbReference type="ARBA" id="ARBA00022801"/>
    </source>
</evidence>
<protein>
    <recommendedName>
        <fullName evidence="11">Mitochondrial inner membrane protease subunit</fullName>
        <ecNumber evidence="11">3.4.21.-</ecNumber>
    </recommendedName>
</protein>
<dbReference type="InterPro" id="IPR019533">
    <property type="entry name" value="Peptidase_S26"/>
</dbReference>
<comment type="similarity">
    <text evidence="2">Belongs to the peptidase S26 family. IMP2 subfamily.</text>
</comment>
<dbReference type="PRINTS" id="PR00727">
    <property type="entry name" value="LEADERPTASE"/>
</dbReference>
<keyword evidence="7" id="KW-1133">Transmembrane helix</keyword>
<keyword evidence="3 11" id="KW-0645">Protease</keyword>
<dbReference type="GO" id="GO:0042720">
    <property type="term" value="C:mitochondrial inner membrane peptidase complex"/>
    <property type="evidence" value="ECO:0007669"/>
    <property type="project" value="InterPro"/>
</dbReference>
<dbReference type="GO" id="GO:0006627">
    <property type="term" value="P:protein processing involved in protein targeting to mitochondrion"/>
    <property type="evidence" value="ECO:0007669"/>
    <property type="project" value="InterPro"/>
</dbReference>
<evidence type="ECO:0000256" key="9">
    <source>
        <dbReference type="ARBA" id="ARBA00023136"/>
    </source>
</evidence>
<evidence type="ECO:0000256" key="3">
    <source>
        <dbReference type="ARBA" id="ARBA00022670"/>
    </source>
</evidence>
<dbReference type="CDD" id="cd06530">
    <property type="entry name" value="S26_SPase_I"/>
    <property type="match status" value="1"/>
</dbReference>
<evidence type="ECO:0000256" key="8">
    <source>
        <dbReference type="ARBA" id="ARBA00023128"/>
    </source>
</evidence>
<dbReference type="Proteomes" id="UP000030706">
    <property type="component" value="Unassembled WGS sequence"/>
</dbReference>
<organism evidence="13 14">
    <name type="scientific">Aureobasidium pullulans EXF-150</name>
    <dbReference type="NCBI Taxonomy" id="1043002"/>
    <lineage>
        <taxon>Eukaryota</taxon>
        <taxon>Fungi</taxon>
        <taxon>Dikarya</taxon>
        <taxon>Ascomycota</taxon>
        <taxon>Pezizomycotina</taxon>
        <taxon>Dothideomycetes</taxon>
        <taxon>Dothideomycetidae</taxon>
        <taxon>Dothideales</taxon>
        <taxon>Saccotheciaceae</taxon>
        <taxon>Aureobasidium</taxon>
    </lineage>
</organism>
<feature type="active site" evidence="10">
    <location>
        <position position="96"/>
    </location>
</feature>
<dbReference type="Gene3D" id="2.10.109.10">
    <property type="entry name" value="Umud Fragment, subunit A"/>
    <property type="match status" value="1"/>
</dbReference>
<dbReference type="STRING" id="1043002.A0A074XLM7"/>
<evidence type="ECO:0000259" key="12">
    <source>
        <dbReference type="Pfam" id="PF10502"/>
    </source>
</evidence>
<dbReference type="GO" id="GO:0004252">
    <property type="term" value="F:serine-type endopeptidase activity"/>
    <property type="evidence" value="ECO:0007669"/>
    <property type="project" value="InterPro"/>
</dbReference>
<dbReference type="Pfam" id="PF10502">
    <property type="entry name" value="Peptidase_S26"/>
    <property type="match status" value="1"/>
</dbReference>
<proteinExistence type="inferred from homology"/>
<dbReference type="EMBL" id="KL584978">
    <property type="protein sequence ID" value="KEQ86435.1"/>
    <property type="molecule type" value="Genomic_DNA"/>
</dbReference>
<dbReference type="GeneID" id="40744939"/>
<keyword evidence="5 11" id="KW-0999">Mitochondrion inner membrane</keyword>
<dbReference type="OrthoDB" id="9996127at2759"/>
<dbReference type="InterPro" id="IPR000223">
    <property type="entry name" value="Pept_S26A_signal_pept_1"/>
</dbReference>
<sequence>MFTRLTRLFNKIPAEARLCGKGAFIGCSTWIVLNDHVLEPITVEGVSMSPTLSPTYHETGAKDTLLMNKWSPLKDLQRGDVVMLDLPHKPEKLGIKRVVALEGDWVTLDYRRRDRGGKEGSTAEGMIWEGVGEKKEFGVGKKRWKVPYGHVWVEGDNVNQSKDSNSYGPISKSLIVGKAIFQLRPFSKFGEKPWEGYNIKTKVEKDTNFEREGWEDLFY</sequence>
<keyword evidence="8 11" id="KW-0496">Mitochondrion</keyword>
<keyword evidence="4" id="KW-0812">Transmembrane</keyword>
<dbReference type="HOGENOM" id="CLU_028723_4_1_1"/>
<evidence type="ECO:0000313" key="14">
    <source>
        <dbReference type="Proteomes" id="UP000030706"/>
    </source>
</evidence>